<evidence type="ECO:0000313" key="7">
    <source>
        <dbReference type="EMBL" id="CAA2633047.1"/>
    </source>
</evidence>
<gene>
    <name evidence="7" type="ORF">SI7747_16018590</name>
</gene>
<evidence type="ECO:0000259" key="6">
    <source>
        <dbReference type="PROSITE" id="PS51762"/>
    </source>
</evidence>
<dbReference type="EMBL" id="LR743603">
    <property type="protein sequence ID" value="CAA2633047.1"/>
    <property type="molecule type" value="Genomic_DNA"/>
</dbReference>
<keyword evidence="2 5" id="KW-0378">Hydrolase</keyword>
<keyword evidence="5" id="KW-0052">Apoplast</keyword>
<evidence type="ECO:0000256" key="3">
    <source>
        <dbReference type="ARBA" id="ARBA00023180"/>
    </source>
</evidence>
<dbReference type="InterPro" id="IPR044791">
    <property type="entry name" value="Beta-glucanase/XTH"/>
</dbReference>
<comment type="PTM">
    <text evidence="5">Contains at least one intrachain disulfide bond essential for its enzymatic activity.</text>
</comment>
<protein>
    <recommendedName>
        <fullName evidence="5">Xyloglucan endotransglucosylase/hydrolase</fullName>
        <ecNumber evidence="5">2.4.1.207</ecNumber>
    </recommendedName>
</protein>
<dbReference type="GO" id="GO:0004553">
    <property type="term" value="F:hydrolase activity, hydrolyzing O-glycosyl compounds"/>
    <property type="evidence" value="ECO:0007669"/>
    <property type="project" value="InterPro"/>
</dbReference>
<dbReference type="GO" id="GO:0016762">
    <property type="term" value="F:xyloglucan:xyloglucosyl transferase activity"/>
    <property type="evidence" value="ECO:0007669"/>
    <property type="project" value="UniProtKB-EC"/>
</dbReference>
<dbReference type="InterPro" id="IPR008263">
    <property type="entry name" value="GH16_AS"/>
</dbReference>
<evidence type="ECO:0000256" key="4">
    <source>
        <dbReference type="ARBA" id="ARBA00023295"/>
    </source>
</evidence>
<keyword evidence="8" id="KW-1185">Reference proteome</keyword>
<comment type="similarity">
    <text evidence="5">Belongs to the glycosyl hydrolase 16 family.</text>
</comment>
<evidence type="ECO:0000313" key="8">
    <source>
        <dbReference type="Proteomes" id="UP001189122"/>
    </source>
</evidence>
<dbReference type="Pfam" id="PF00722">
    <property type="entry name" value="Glyco_hydro_16"/>
    <property type="match status" value="1"/>
</dbReference>
<name>A0A7I8JPS3_SPIIN</name>
<dbReference type="SUPFAM" id="SSF49899">
    <property type="entry name" value="Concanavalin A-like lectins/glucanases"/>
    <property type="match status" value="1"/>
</dbReference>
<dbReference type="EMBL" id="CACRZD030000016">
    <property type="protein sequence ID" value="CAA6672179.1"/>
    <property type="molecule type" value="Genomic_DNA"/>
</dbReference>
<comment type="function">
    <text evidence="5">Catalyzes xyloglucan endohydrolysis (XEH) and/or endotransglycosylation (XET). Cleaves and religates xyloglucan polymers, an essential constituent of the primary cell wall, and thereby participates in cell wall construction of growing tissues.</text>
</comment>
<keyword evidence="5" id="KW-0961">Cell wall biogenesis/degradation</keyword>
<organism evidence="7">
    <name type="scientific">Spirodela intermedia</name>
    <name type="common">Intermediate duckweed</name>
    <dbReference type="NCBI Taxonomy" id="51605"/>
    <lineage>
        <taxon>Eukaryota</taxon>
        <taxon>Viridiplantae</taxon>
        <taxon>Streptophyta</taxon>
        <taxon>Embryophyta</taxon>
        <taxon>Tracheophyta</taxon>
        <taxon>Spermatophyta</taxon>
        <taxon>Magnoliopsida</taxon>
        <taxon>Liliopsida</taxon>
        <taxon>Araceae</taxon>
        <taxon>Lemnoideae</taxon>
        <taxon>Spirodela</taxon>
    </lineage>
</organism>
<dbReference type="InterPro" id="IPR010713">
    <property type="entry name" value="XET_C"/>
</dbReference>
<dbReference type="PANTHER" id="PTHR31062">
    <property type="entry name" value="XYLOGLUCAN ENDOTRANSGLUCOSYLASE/HYDROLASE PROTEIN 8-RELATED"/>
    <property type="match status" value="1"/>
</dbReference>
<dbReference type="EC" id="2.4.1.207" evidence="5"/>
<evidence type="ECO:0000256" key="5">
    <source>
        <dbReference type="RuleBase" id="RU361120"/>
    </source>
</evidence>
<dbReference type="GO" id="GO:0044042">
    <property type="term" value="P:glucan metabolic process"/>
    <property type="evidence" value="ECO:0007669"/>
    <property type="project" value="InterPro"/>
</dbReference>
<evidence type="ECO:0000256" key="2">
    <source>
        <dbReference type="ARBA" id="ARBA00022801"/>
    </source>
</evidence>
<keyword evidence="3" id="KW-0325">Glycoprotein</keyword>
<dbReference type="AlphaFoldDB" id="A0A7I8JPS3"/>
<dbReference type="Proteomes" id="UP001189122">
    <property type="component" value="Unassembled WGS sequence"/>
</dbReference>
<dbReference type="GO" id="GO:0048046">
    <property type="term" value="C:apoplast"/>
    <property type="evidence" value="ECO:0007669"/>
    <property type="project" value="UniProtKB-SubCell"/>
</dbReference>
<dbReference type="Gene3D" id="2.60.120.200">
    <property type="match status" value="2"/>
</dbReference>
<dbReference type="InterPro" id="IPR013320">
    <property type="entry name" value="ConA-like_dom_sf"/>
</dbReference>
<keyword evidence="5" id="KW-0134">Cell wall</keyword>
<accession>A0A7I8JPS3</accession>
<reference evidence="7 8" key="1">
    <citation type="submission" date="2019-12" db="EMBL/GenBank/DDBJ databases">
        <authorList>
            <person name="Scholz U."/>
            <person name="Mascher M."/>
            <person name="Fiebig A."/>
        </authorList>
    </citation>
    <scope>NUCLEOTIDE SEQUENCE</scope>
</reference>
<dbReference type="Pfam" id="PF06955">
    <property type="entry name" value="XET_C"/>
    <property type="match status" value="1"/>
</dbReference>
<dbReference type="PROSITE" id="PS51762">
    <property type="entry name" value="GH16_2"/>
    <property type="match status" value="1"/>
</dbReference>
<sequence length="207" mass="23577">MENGNLLQLTLDRASGSGFKSKQEYLFGRIDMDIKLVAGNSAGTVTAYYLQSGGTASDEIDFEFLGNLSGEPYVVHTNIYVMGEGEREQQFYLWFDPTKAFHTYSLLWTPAISYLGTLWAAQEWATRGGRVHTDWSKGPFTAYYRNFLVESCRRSPGGAATAACRELDAAGRRRMTWVRRKYMIYNYCTDVGRFPRGPPPECHRRHH</sequence>
<proteinExistence type="inferred from homology"/>
<dbReference type="GO" id="GO:0071555">
    <property type="term" value="P:cell wall organization"/>
    <property type="evidence" value="ECO:0007669"/>
    <property type="project" value="UniProtKB-KW"/>
</dbReference>
<comment type="subcellular location">
    <subcellularLocation>
        <location evidence="5">Secreted</location>
        <location evidence="5">Cell wall</location>
    </subcellularLocation>
    <subcellularLocation>
        <location evidence="5">Secreted</location>
        <location evidence="5">Extracellular space</location>
        <location evidence="5">Apoplast</location>
    </subcellularLocation>
</comment>
<keyword evidence="4 5" id="KW-0326">Glycosidase</keyword>
<dbReference type="PROSITE" id="PS01034">
    <property type="entry name" value="GH16_1"/>
    <property type="match status" value="1"/>
</dbReference>
<evidence type="ECO:0000256" key="1">
    <source>
        <dbReference type="ARBA" id="ARBA00022679"/>
    </source>
</evidence>
<keyword evidence="5" id="KW-0964">Secreted</keyword>
<keyword evidence="1 5" id="KW-0808">Transferase</keyword>
<feature type="domain" description="GH16" evidence="6">
    <location>
        <begin position="1"/>
        <end position="207"/>
    </location>
</feature>
<dbReference type="InterPro" id="IPR000757">
    <property type="entry name" value="Beta-glucanase-like"/>
</dbReference>